<protein>
    <recommendedName>
        <fullName evidence="2">Guanylate cyclase domain-containing protein</fullName>
    </recommendedName>
</protein>
<dbReference type="OrthoDB" id="1890790at2759"/>
<gene>
    <name evidence="3" type="ORF">TVAG_432600</name>
</gene>
<evidence type="ECO:0000259" key="2">
    <source>
        <dbReference type="PROSITE" id="PS50125"/>
    </source>
</evidence>
<dbReference type="VEuPathDB" id="TrichDB:TVAG_432600"/>
<dbReference type="CDD" id="cd07302">
    <property type="entry name" value="CHD"/>
    <property type="match status" value="1"/>
</dbReference>
<feature type="transmembrane region" description="Helical" evidence="1">
    <location>
        <begin position="932"/>
        <end position="954"/>
    </location>
</feature>
<dbReference type="eggNOG" id="KOG4171">
    <property type="taxonomic scope" value="Eukaryota"/>
</dbReference>
<reference evidence="3" key="2">
    <citation type="journal article" date="2007" name="Science">
        <title>Draft genome sequence of the sexually transmitted pathogen Trichomonas vaginalis.</title>
        <authorList>
            <person name="Carlton J.M."/>
            <person name="Hirt R.P."/>
            <person name="Silva J.C."/>
            <person name="Delcher A.L."/>
            <person name="Schatz M."/>
            <person name="Zhao Q."/>
            <person name="Wortman J.R."/>
            <person name="Bidwell S.L."/>
            <person name="Alsmark U.C.M."/>
            <person name="Besteiro S."/>
            <person name="Sicheritz-Ponten T."/>
            <person name="Noel C.J."/>
            <person name="Dacks J.B."/>
            <person name="Foster P.G."/>
            <person name="Simillion C."/>
            <person name="Van de Peer Y."/>
            <person name="Miranda-Saavedra D."/>
            <person name="Barton G.J."/>
            <person name="Westrop G.D."/>
            <person name="Mueller S."/>
            <person name="Dessi D."/>
            <person name="Fiori P.L."/>
            <person name="Ren Q."/>
            <person name="Paulsen I."/>
            <person name="Zhang H."/>
            <person name="Bastida-Corcuera F.D."/>
            <person name="Simoes-Barbosa A."/>
            <person name="Brown M.T."/>
            <person name="Hayes R.D."/>
            <person name="Mukherjee M."/>
            <person name="Okumura C.Y."/>
            <person name="Schneider R."/>
            <person name="Smith A.J."/>
            <person name="Vanacova S."/>
            <person name="Villalvazo M."/>
            <person name="Haas B.J."/>
            <person name="Pertea M."/>
            <person name="Feldblyum T.V."/>
            <person name="Utterback T.R."/>
            <person name="Shu C.L."/>
            <person name="Osoegawa K."/>
            <person name="de Jong P.J."/>
            <person name="Hrdy I."/>
            <person name="Horvathova L."/>
            <person name="Zubacova Z."/>
            <person name="Dolezal P."/>
            <person name="Malik S.B."/>
            <person name="Logsdon J.M. Jr."/>
            <person name="Henze K."/>
            <person name="Gupta A."/>
            <person name="Wang C.C."/>
            <person name="Dunne R.L."/>
            <person name="Upcroft J.A."/>
            <person name="Upcroft P."/>
            <person name="White O."/>
            <person name="Salzberg S.L."/>
            <person name="Tang P."/>
            <person name="Chiu C.-H."/>
            <person name="Lee Y.-S."/>
            <person name="Embley T.M."/>
            <person name="Coombs G.H."/>
            <person name="Mottram J.C."/>
            <person name="Tachezy J."/>
            <person name="Fraser-Liggett C.M."/>
            <person name="Johnson P.J."/>
        </authorList>
    </citation>
    <scope>NUCLEOTIDE SEQUENCE [LARGE SCALE GENOMIC DNA]</scope>
    <source>
        <strain evidence="3">G3</strain>
    </source>
</reference>
<dbReference type="InterPro" id="IPR029787">
    <property type="entry name" value="Nucleotide_cyclase"/>
</dbReference>
<feature type="transmembrane region" description="Helical" evidence="1">
    <location>
        <begin position="1135"/>
        <end position="1154"/>
    </location>
</feature>
<dbReference type="PROSITE" id="PS50125">
    <property type="entry name" value="GUANYLATE_CYCLASE_2"/>
    <property type="match status" value="1"/>
</dbReference>
<dbReference type="Gene3D" id="3.30.70.1230">
    <property type="entry name" value="Nucleotide cyclase"/>
    <property type="match status" value="1"/>
</dbReference>
<reference evidence="3" key="1">
    <citation type="submission" date="2006-10" db="EMBL/GenBank/DDBJ databases">
        <authorList>
            <person name="Amadeo P."/>
            <person name="Zhao Q."/>
            <person name="Wortman J."/>
            <person name="Fraser-Liggett C."/>
            <person name="Carlton J."/>
        </authorList>
    </citation>
    <scope>NUCLEOTIDE SEQUENCE</scope>
    <source>
        <strain evidence="3">G3</strain>
    </source>
</reference>
<feature type="transmembrane region" description="Helical" evidence="1">
    <location>
        <begin position="268"/>
        <end position="289"/>
    </location>
</feature>
<dbReference type="PANTHER" id="PTHR45655:SF13">
    <property type="entry name" value="SOLUBLE GUANYLATE CYCLASE GCY-32-RELATED"/>
    <property type="match status" value="1"/>
</dbReference>
<dbReference type="SMR" id="A2DIQ1"/>
<evidence type="ECO:0000313" key="3">
    <source>
        <dbReference type="EMBL" id="EAY19664.1"/>
    </source>
</evidence>
<dbReference type="GO" id="GO:0004016">
    <property type="term" value="F:adenylate cyclase activity"/>
    <property type="evidence" value="ECO:0000318"/>
    <property type="project" value="GO_Central"/>
</dbReference>
<keyword evidence="4" id="KW-1185">Reference proteome</keyword>
<feature type="transmembrane region" description="Helical" evidence="1">
    <location>
        <begin position="156"/>
        <end position="179"/>
    </location>
</feature>
<feature type="domain" description="Guanylate cyclase" evidence="2">
    <location>
        <begin position="1422"/>
        <end position="1504"/>
    </location>
</feature>
<proteinExistence type="predicted"/>
<dbReference type="RefSeq" id="XP_001580650.1">
    <property type="nucleotide sequence ID" value="XM_001580600.1"/>
</dbReference>
<dbReference type="Pfam" id="PF00211">
    <property type="entry name" value="Guanylate_cyc"/>
    <property type="match status" value="1"/>
</dbReference>
<sequence length="1557" mass="175820">MTSVYAASSIHSKSTLSKKYEVDTSAMWNGGEKFRVKEDETPDQISLTNFMQQFSMDVGRFVEVKPWINSLRYFIFPFFYILGSSGILMIESFESKIFNMFMTVLRSLIIILPKDSSLNINITFNVSLALIYITFVLLLVRNVLQYKRGSTPSRNDIIFWIFTSRIVTQIFSCYISYYLALHLVNIVGRYNIDDLINLIIAIPLYTFQISYIYFSCSVYNATPILRPNDVTQLWFSQSFIDWRINIALFAPIFSQCVLQYFSSPAKEIAFIFLVFAVSIYFAMSVILYMPCVWPKLNALVLAAAVAAMAFSFFPLMSYYANKYAPFFFLGCLIMVPILYLLSKQVVAYCCRRVLKKFNDMRASEDMDGEEDNKLDPLSAAILHLNKTTNVDFLKMGISGDRLLSLFLRVGFWFNVPEIEDQSFIKWATDQCVKADLLLSACQISYALQNDNRMLNNLSVLVSKLSSGPYNTKSFAMLFDHLRQELITQLNQPLLNAVSQCKRASYSLQNFCGEFWAAVIKQRIQGMVDVLPQISYEMSRTEILFQNLIRNYPRSSTVYRETVIIYHKNLGDHVKTIDTQARLNRLRKVDDVDSERSSSSDLDDIDHNFQEQMDPWISVQSIISNIRSVAKTLTIVAAVIMILCMILMPLIQLIFAIARVNSFLRITDPIQIIGDIQLEISRIPQLIRRINLFQTGEIRDVWVGPVRGTLNEIINETSAKDYLDIYINDLEDNLTSFLDACTNEKIPTSVCENRSYSMVSGNATSSSSLYDLLSSYLLSASSIKDLKNMTNINNNTNFQFIFSNFDTAETGITQALATLNSQVVSFYDTFDRLCMIFYIITFAVPVIIILPLFIISLVYARREIKFVLRLFFSIPKSDISSIRYSMKTKKGKEVKQELTNDDASLDGLQLRKEELIENLATVPRYQQGIYMMWIEVSLVFLAVSCTLSCIGIYVFKGSMTEIIEMTNAYTYSITVFSNAASCYVCAQELFSSDPINKNLTKISDTSLFYINRFKSRFNTLLYGSSNSAVSPGLVLGSDISDAYTKSSFIDTKVVIQNPVVGVIHDVYYSLSCEAQVSLFCSIANWIFNESNFTYEDNFTYHFEHILFAHIIPFLENGMDLFKTKVSNLNERKTNELLIVYVLLLVLQVLYSLVIMRRSCVRLLNHIETPRRLLCLVPPEGLMKSPTIVKWFSGAFSVSSNLLLENRNAMNNEAVEFACDYSNCGVALLDEFLQVQSANKTFFEMTKLNEQNINESIRNVLLRALIDKDKLASIQRLERVAKKMTAGVSKAGSFSFESVIAGSNGEMQNVLVTLHGCSDVDEGQAHSVTTAQSFACVIQDYTQIHMQEEHLRIEHDKLQSLMNLIMPSAIRAKHEDGLETSFQVDIGSIIVATIKTDVMGDELTKICSSVFAALDGAVDDETIKIRTCGLSYIAATGLFSRTKASGQTASDVALKMLSLAAKVVDTNTASVGIGVHTGNVKCGMVGVLQPIFDVLGDTAQGAMKLSDVCPPWLVHISERTYGEIKFLKYNVKEVGGDDRGHTYLLSNNSFSSGEVQKLQ</sequence>
<name>A2DIQ1_TRIV3</name>
<feature type="transmembrane region" description="Helical" evidence="1">
    <location>
        <begin position="296"/>
        <end position="317"/>
    </location>
</feature>
<dbReference type="Proteomes" id="UP000001542">
    <property type="component" value="Unassembled WGS sequence"/>
</dbReference>
<evidence type="ECO:0000256" key="1">
    <source>
        <dbReference type="SAM" id="Phobius"/>
    </source>
</evidence>
<evidence type="ECO:0000313" key="4">
    <source>
        <dbReference type="Proteomes" id="UP000001542"/>
    </source>
</evidence>
<feature type="transmembrane region" description="Helical" evidence="1">
    <location>
        <begin position="834"/>
        <end position="859"/>
    </location>
</feature>
<keyword evidence="1" id="KW-1133">Transmembrane helix</keyword>
<keyword evidence="1" id="KW-0472">Membrane</keyword>
<dbReference type="GO" id="GO:0005886">
    <property type="term" value="C:plasma membrane"/>
    <property type="evidence" value="ECO:0000318"/>
    <property type="project" value="GO_Central"/>
</dbReference>
<feature type="transmembrane region" description="Helical" evidence="1">
    <location>
        <begin position="632"/>
        <end position="657"/>
    </location>
</feature>
<feature type="transmembrane region" description="Helical" evidence="1">
    <location>
        <begin position="199"/>
        <end position="221"/>
    </location>
</feature>
<accession>A2DIQ1</accession>
<dbReference type="PANTHER" id="PTHR45655">
    <property type="entry name" value="GUANYLATE CYCLASE SOLUBLE SUBUNIT BETA-2"/>
    <property type="match status" value="1"/>
</dbReference>
<dbReference type="VEuPathDB" id="TrichDB:TVAGG3_0562640"/>
<keyword evidence="1" id="KW-0812">Transmembrane</keyword>
<feature type="transmembrane region" description="Helical" evidence="1">
    <location>
        <begin position="242"/>
        <end position="262"/>
    </location>
</feature>
<dbReference type="GO" id="GO:0007189">
    <property type="term" value="P:adenylate cyclase-activating G protein-coupled receptor signaling pathway"/>
    <property type="evidence" value="ECO:0000318"/>
    <property type="project" value="GO_Central"/>
</dbReference>
<dbReference type="InterPro" id="IPR001054">
    <property type="entry name" value="A/G_cyclase"/>
</dbReference>
<dbReference type="GO" id="GO:0035556">
    <property type="term" value="P:intracellular signal transduction"/>
    <property type="evidence" value="ECO:0007669"/>
    <property type="project" value="InterPro"/>
</dbReference>
<feature type="transmembrane region" description="Helical" evidence="1">
    <location>
        <begin position="71"/>
        <end position="90"/>
    </location>
</feature>
<dbReference type="GO" id="GO:0006171">
    <property type="term" value="P:cAMP biosynthetic process"/>
    <property type="evidence" value="ECO:0000318"/>
    <property type="project" value="GO_Central"/>
</dbReference>
<dbReference type="InParanoid" id="A2DIQ1"/>
<dbReference type="SMART" id="SM00044">
    <property type="entry name" value="CYCc"/>
    <property type="match status" value="1"/>
</dbReference>
<dbReference type="KEGG" id="tva:5465189"/>
<organism evidence="3 4">
    <name type="scientific">Trichomonas vaginalis (strain ATCC PRA-98 / G3)</name>
    <dbReference type="NCBI Taxonomy" id="412133"/>
    <lineage>
        <taxon>Eukaryota</taxon>
        <taxon>Metamonada</taxon>
        <taxon>Parabasalia</taxon>
        <taxon>Trichomonadida</taxon>
        <taxon>Trichomonadidae</taxon>
        <taxon>Trichomonas</taxon>
    </lineage>
</organism>
<dbReference type="SUPFAM" id="SSF55073">
    <property type="entry name" value="Nucleotide cyclase"/>
    <property type="match status" value="1"/>
</dbReference>
<feature type="transmembrane region" description="Helical" evidence="1">
    <location>
        <begin position="120"/>
        <end position="144"/>
    </location>
</feature>
<dbReference type="EMBL" id="DS113205">
    <property type="protein sequence ID" value="EAY19664.1"/>
    <property type="molecule type" value="Genomic_DNA"/>
</dbReference>
<feature type="transmembrane region" description="Helical" evidence="1">
    <location>
        <begin position="323"/>
        <end position="342"/>
    </location>
</feature>
<dbReference type="STRING" id="5722.A2DIQ1"/>